<accession>A0A401Q5Q7</accession>
<dbReference type="AlphaFoldDB" id="A0A401Q5Q7"/>
<dbReference type="OrthoDB" id="24555at2759"/>
<comment type="caution">
    <text evidence="3">The sequence shown here is derived from an EMBL/GenBank/DDBJ whole genome shotgun (WGS) entry which is preliminary data.</text>
</comment>
<dbReference type="InterPro" id="IPR009071">
    <property type="entry name" value="HMG_box_dom"/>
</dbReference>
<evidence type="ECO:0000259" key="2">
    <source>
        <dbReference type="Pfam" id="PF09011"/>
    </source>
</evidence>
<organism evidence="3 4">
    <name type="scientific">Scyliorhinus torazame</name>
    <name type="common">Cloudy catshark</name>
    <name type="synonym">Catulus torazame</name>
    <dbReference type="NCBI Taxonomy" id="75743"/>
    <lineage>
        <taxon>Eukaryota</taxon>
        <taxon>Metazoa</taxon>
        <taxon>Chordata</taxon>
        <taxon>Craniata</taxon>
        <taxon>Vertebrata</taxon>
        <taxon>Chondrichthyes</taxon>
        <taxon>Elasmobranchii</taxon>
        <taxon>Galeomorphii</taxon>
        <taxon>Galeoidea</taxon>
        <taxon>Carcharhiniformes</taxon>
        <taxon>Scyliorhinidae</taxon>
        <taxon>Scyliorhinus</taxon>
    </lineage>
</organism>
<dbReference type="Proteomes" id="UP000288216">
    <property type="component" value="Unassembled WGS sequence"/>
</dbReference>
<keyword evidence="4" id="KW-1185">Reference proteome</keyword>
<dbReference type="GO" id="GO:0005634">
    <property type="term" value="C:nucleus"/>
    <property type="evidence" value="ECO:0007669"/>
    <property type="project" value="TreeGrafter"/>
</dbReference>
<feature type="region of interest" description="Disordered" evidence="1">
    <location>
        <begin position="63"/>
        <end position="104"/>
    </location>
</feature>
<protein>
    <recommendedName>
        <fullName evidence="2">HMG box domain-containing protein</fullName>
    </recommendedName>
</protein>
<dbReference type="GO" id="GO:0043565">
    <property type="term" value="F:sequence-specific DNA binding"/>
    <property type="evidence" value="ECO:0007669"/>
    <property type="project" value="TreeGrafter"/>
</dbReference>
<dbReference type="Pfam" id="PF09011">
    <property type="entry name" value="HMG_box_2"/>
    <property type="match status" value="1"/>
</dbReference>
<dbReference type="CDD" id="cd21992">
    <property type="entry name" value="HMG-box_MAEL"/>
    <property type="match status" value="1"/>
</dbReference>
<dbReference type="InterPro" id="IPR036910">
    <property type="entry name" value="HMG_box_dom_sf"/>
</dbReference>
<dbReference type="PANTHER" id="PTHR21358">
    <property type="entry name" value="PROTEIN MAELSTROM HOMOLOG"/>
    <property type="match status" value="1"/>
</dbReference>
<evidence type="ECO:0000313" key="4">
    <source>
        <dbReference type="Proteomes" id="UP000288216"/>
    </source>
</evidence>
<dbReference type="GO" id="GO:0007140">
    <property type="term" value="P:male meiotic nuclear division"/>
    <property type="evidence" value="ECO:0007669"/>
    <property type="project" value="TreeGrafter"/>
</dbReference>
<gene>
    <name evidence="3" type="ORF">scyTo_0016353</name>
</gene>
<evidence type="ECO:0000256" key="1">
    <source>
        <dbReference type="SAM" id="MobiDB-lite"/>
    </source>
</evidence>
<dbReference type="GO" id="GO:0043186">
    <property type="term" value="C:P granule"/>
    <property type="evidence" value="ECO:0007669"/>
    <property type="project" value="TreeGrafter"/>
</dbReference>
<feature type="domain" description="HMG box" evidence="2">
    <location>
        <begin position="3"/>
        <end position="67"/>
    </location>
</feature>
<dbReference type="PANTHER" id="PTHR21358:SF4">
    <property type="entry name" value="PROTEIN MAELSTROM HOMOLOG"/>
    <property type="match status" value="1"/>
</dbReference>
<dbReference type="InterPro" id="IPR039259">
    <property type="entry name" value="Protein_maelstrom"/>
</dbReference>
<proteinExistence type="predicted"/>
<dbReference type="Gene3D" id="1.10.30.10">
    <property type="entry name" value="High mobility group box domain"/>
    <property type="match status" value="1"/>
</dbReference>
<dbReference type="SUPFAM" id="SSF47095">
    <property type="entry name" value="HMG-box"/>
    <property type="match status" value="1"/>
</dbReference>
<dbReference type="GO" id="GO:0045892">
    <property type="term" value="P:negative regulation of DNA-templated transcription"/>
    <property type="evidence" value="ECO:0007669"/>
    <property type="project" value="TreeGrafter"/>
</dbReference>
<feature type="compositionally biased region" description="Polar residues" evidence="1">
    <location>
        <begin position="95"/>
        <end position="104"/>
    </location>
</feature>
<dbReference type="GO" id="GO:0034587">
    <property type="term" value="P:piRNA processing"/>
    <property type="evidence" value="ECO:0007669"/>
    <property type="project" value="TreeGrafter"/>
</dbReference>
<sequence>MPQKRPLRNPFYFFMLEKIPELRRQGLQVKGLKDAAPLCSSAWTSLTALEKEKFAQMADQWKAEKSNKSLSEPTKKQLQNPIISVTAKGMKNPPASWSSDEGRS</sequence>
<name>A0A401Q5Q7_SCYTO</name>
<dbReference type="GO" id="GO:0007283">
    <property type="term" value="P:spermatogenesis"/>
    <property type="evidence" value="ECO:0007669"/>
    <property type="project" value="TreeGrafter"/>
</dbReference>
<dbReference type="EMBL" id="BFAA01009837">
    <property type="protein sequence ID" value="GCB80714.1"/>
    <property type="molecule type" value="Genomic_DNA"/>
</dbReference>
<reference evidence="3 4" key="1">
    <citation type="journal article" date="2018" name="Nat. Ecol. Evol.">
        <title>Shark genomes provide insights into elasmobranch evolution and the origin of vertebrates.</title>
        <authorList>
            <person name="Hara Y"/>
            <person name="Yamaguchi K"/>
            <person name="Onimaru K"/>
            <person name="Kadota M"/>
            <person name="Koyanagi M"/>
            <person name="Keeley SD"/>
            <person name="Tatsumi K"/>
            <person name="Tanaka K"/>
            <person name="Motone F"/>
            <person name="Kageyama Y"/>
            <person name="Nozu R"/>
            <person name="Adachi N"/>
            <person name="Nishimura O"/>
            <person name="Nakagawa R"/>
            <person name="Tanegashima C"/>
            <person name="Kiyatake I"/>
            <person name="Matsumoto R"/>
            <person name="Murakumo K"/>
            <person name="Nishida K"/>
            <person name="Terakita A"/>
            <person name="Kuratani S"/>
            <person name="Sato K"/>
            <person name="Hyodo S Kuraku.S."/>
        </authorList>
    </citation>
    <scope>NUCLEOTIDE SEQUENCE [LARGE SCALE GENOMIC DNA]</scope>
</reference>
<evidence type="ECO:0000313" key="3">
    <source>
        <dbReference type="EMBL" id="GCB80714.1"/>
    </source>
</evidence>
<feature type="compositionally biased region" description="Polar residues" evidence="1">
    <location>
        <begin position="68"/>
        <end position="83"/>
    </location>
</feature>